<proteinExistence type="predicted"/>
<reference evidence="1" key="1">
    <citation type="submission" date="2018-05" db="EMBL/GenBank/DDBJ databases">
        <authorList>
            <person name="Lanie J.A."/>
            <person name="Ng W.-L."/>
            <person name="Kazmierczak K.M."/>
            <person name="Andrzejewski T.M."/>
            <person name="Davidsen T.M."/>
            <person name="Wayne K.J."/>
            <person name="Tettelin H."/>
            <person name="Glass J.I."/>
            <person name="Rusch D."/>
            <person name="Podicherti R."/>
            <person name="Tsui H.-C.T."/>
            <person name="Winkler M.E."/>
        </authorList>
    </citation>
    <scope>NUCLEOTIDE SEQUENCE</scope>
</reference>
<organism evidence="1">
    <name type="scientific">marine metagenome</name>
    <dbReference type="NCBI Taxonomy" id="408172"/>
    <lineage>
        <taxon>unclassified sequences</taxon>
        <taxon>metagenomes</taxon>
        <taxon>ecological metagenomes</taxon>
    </lineage>
</organism>
<feature type="non-terminal residue" evidence="1">
    <location>
        <position position="311"/>
    </location>
</feature>
<dbReference type="EMBL" id="UINC01074237">
    <property type="protein sequence ID" value="SVC11230.1"/>
    <property type="molecule type" value="Genomic_DNA"/>
</dbReference>
<name>A0A382JGI1_9ZZZZ</name>
<sequence>MTSQIVLINAQGVALASDSAVTMGDGRTFDTVNKVFSLAGRGNSWKHHIAFIISGGDSYTPGSILWERVIGLFSKHLEDTAPDLFSVNDYVNQFIDFVNNDSRLNIPTQNDIAVQSDLLNWFEAVPPVASKMKASTAIGRLGSLVGYGAVADLDNVSAAVDERIEAFIENLLQFISDVKLDRANDNNWTQRLLRIESENGHNSRVMARTFVNSLQLTPIRESTRKLEEIFNFHLANSYSDFKWARNHSVIAIVGFGQDELVPMMVELKSGSIIDSQYGSIQIRRRYELRLQSNAYDHGELEERCDECGTKL</sequence>
<evidence type="ECO:0000313" key="1">
    <source>
        <dbReference type="EMBL" id="SVC11230.1"/>
    </source>
</evidence>
<accession>A0A382JGI1</accession>
<dbReference type="AlphaFoldDB" id="A0A382JGI1"/>
<gene>
    <name evidence="1" type="ORF">METZ01_LOCUS264084</name>
</gene>
<protein>
    <submittedName>
        <fullName evidence="1">Uncharacterized protein</fullName>
    </submittedName>
</protein>